<gene>
    <name evidence="5" type="ordered locus">Mycch_2585</name>
</gene>
<keyword evidence="2" id="KW-0719">Serine esterase</keyword>
<dbReference type="GO" id="GO:0052689">
    <property type="term" value="F:carboxylic ester hydrolase activity"/>
    <property type="evidence" value="ECO:0007669"/>
    <property type="project" value="UniProtKB-KW"/>
</dbReference>
<dbReference type="Gene3D" id="3.40.50.1820">
    <property type="entry name" value="alpha/beta hydrolase"/>
    <property type="match status" value="1"/>
</dbReference>
<evidence type="ECO:0000256" key="2">
    <source>
        <dbReference type="ARBA" id="ARBA00022487"/>
    </source>
</evidence>
<dbReference type="PANTHER" id="PTHR33630:SF9">
    <property type="entry name" value="CUTINASE 4"/>
    <property type="match status" value="1"/>
</dbReference>
<dbReference type="AlphaFoldDB" id="I4BJA0"/>
<dbReference type="PATRIC" id="fig|710421.3.peg.2582"/>
<dbReference type="STRING" id="710421.Mycch_2585"/>
<organism evidence="5 6">
    <name type="scientific">Mycolicibacterium chubuense (strain NBB4)</name>
    <name type="common">Mycobacterium chubuense</name>
    <dbReference type="NCBI Taxonomy" id="710421"/>
    <lineage>
        <taxon>Bacteria</taxon>
        <taxon>Bacillati</taxon>
        <taxon>Actinomycetota</taxon>
        <taxon>Actinomycetes</taxon>
        <taxon>Mycobacteriales</taxon>
        <taxon>Mycobacteriaceae</taxon>
        <taxon>Mycolicibacterium</taxon>
    </lineage>
</organism>
<accession>I4BJA0</accession>
<dbReference type="Proteomes" id="UP000006057">
    <property type="component" value="Chromosome"/>
</dbReference>
<name>I4BJA0_MYCCN</name>
<reference evidence="5 6" key="1">
    <citation type="submission" date="2012-06" db="EMBL/GenBank/DDBJ databases">
        <title>Complete sequence of chromosome of Mycobacterium chubuense NBB4.</title>
        <authorList>
            <consortium name="US DOE Joint Genome Institute"/>
            <person name="Lucas S."/>
            <person name="Han J."/>
            <person name="Lapidus A."/>
            <person name="Cheng J.-F."/>
            <person name="Goodwin L."/>
            <person name="Pitluck S."/>
            <person name="Peters L."/>
            <person name="Mikhailova N."/>
            <person name="Teshima H."/>
            <person name="Detter J.C."/>
            <person name="Han C."/>
            <person name="Tapia R."/>
            <person name="Land M."/>
            <person name="Hauser L."/>
            <person name="Kyrpides N."/>
            <person name="Ivanova N."/>
            <person name="Pagani I."/>
            <person name="Mattes T."/>
            <person name="Holmes A."/>
            <person name="Rutledge P."/>
            <person name="Paulsen I."/>
            <person name="Coleman N."/>
            <person name="Woyke T."/>
        </authorList>
    </citation>
    <scope>NUCLEOTIDE SEQUENCE [LARGE SCALE GENOMIC DNA]</scope>
    <source>
        <strain evidence="5 6">NBB4</strain>
    </source>
</reference>
<dbReference type="eggNOG" id="ENOG5030PZC">
    <property type="taxonomic scope" value="Bacteria"/>
</dbReference>
<evidence type="ECO:0000256" key="1">
    <source>
        <dbReference type="ARBA" id="ARBA00007534"/>
    </source>
</evidence>
<dbReference type="PANTHER" id="PTHR33630">
    <property type="entry name" value="CUTINASE RV1984C-RELATED-RELATED"/>
    <property type="match status" value="1"/>
</dbReference>
<dbReference type="KEGG" id="mcb:Mycch_2585"/>
<keyword evidence="4" id="KW-1015">Disulfide bond</keyword>
<evidence type="ECO:0000256" key="4">
    <source>
        <dbReference type="ARBA" id="ARBA00023157"/>
    </source>
</evidence>
<sequence precursor="true">MVTGGALSVAAVTAPVAKADACPDVEVVFARGTSDKSGVGPIGQVFIQTLKWKLIGKRVAAYAVDYPASWNFAQSTSQGAVDANKHVQYTAGVCPQTKIVLGGMSQGAGVIDLIAIGNRKLWLFTPSPLPDAMVNHVAAIAVFGNPSRDYPGFGPLTKISPLYGDRTIDLCATGDPFCSNGHDLFAHFAYPLNGMVNEAAGFVARRVLGRDT</sequence>
<dbReference type="Pfam" id="PF01083">
    <property type="entry name" value="Cutinase"/>
    <property type="match status" value="1"/>
</dbReference>
<proteinExistence type="inferred from homology"/>
<evidence type="ECO:0000256" key="3">
    <source>
        <dbReference type="ARBA" id="ARBA00022801"/>
    </source>
</evidence>
<protein>
    <submittedName>
        <fullName evidence="5">Cutinase</fullName>
    </submittedName>
</protein>
<dbReference type="HOGENOM" id="CLU_040058_3_0_11"/>
<keyword evidence="3" id="KW-0378">Hydrolase</keyword>
<dbReference type="EMBL" id="CP003053">
    <property type="protein sequence ID" value="AFM17357.1"/>
    <property type="molecule type" value="Genomic_DNA"/>
</dbReference>
<dbReference type="InterPro" id="IPR000675">
    <property type="entry name" value="Cutinase/axe"/>
</dbReference>
<dbReference type="SMART" id="SM01110">
    <property type="entry name" value="Cutinase"/>
    <property type="match status" value="1"/>
</dbReference>
<dbReference type="InterPro" id="IPR029058">
    <property type="entry name" value="AB_hydrolase_fold"/>
</dbReference>
<keyword evidence="6" id="KW-1185">Reference proteome</keyword>
<evidence type="ECO:0000313" key="6">
    <source>
        <dbReference type="Proteomes" id="UP000006057"/>
    </source>
</evidence>
<dbReference type="SUPFAM" id="SSF53474">
    <property type="entry name" value="alpha/beta-Hydrolases"/>
    <property type="match status" value="1"/>
</dbReference>
<comment type="similarity">
    <text evidence="1">Belongs to the cutinase family.</text>
</comment>
<evidence type="ECO:0000313" key="5">
    <source>
        <dbReference type="EMBL" id="AFM17357.1"/>
    </source>
</evidence>